<evidence type="ECO:0000259" key="2">
    <source>
        <dbReference type="PROSITE" id="PS51864"/>
    </source>
</evidence>
<dbReference type="GO" id="GO:0006508">
    <property type="term" value="P:proteolysis"/>
    <property type="evidence" value="ECO:0007669"/>
    <property type="project" value="InterPro"/>
</dbReference>
<dbReference type="InterPro" id="IPR024079">
    <property type="entry name" value="MetalloPept_cat_dom_sf"/>
</dbReference>
<reference evidence="3 4" key="1">
    <citation type="submission" date="2015-09" db="EMBL/GenBank/DDBJ databases">
        <title>Draft genome of the parasitic nematode Teladorsagia circumcincta isolate WARC Sus (inbred).</title>
        <authorList>
            <person name="Mitreva M."/>
        </authorList>
    </citation>
    <scope>NUCLEOTIDE SEQUENCE [LARGE SCALE GENOMIC DNA]</scope>
    <source>
        <strain evidence="3 4">S</strain>
    </source>
</reference>
<dbReference type="Gene3D" id="3.40.390.10">
    <property type="entry name" value="Collagenase (Catalytic Domain)"/>
    <property type="match status" value="1"/>
</dbReference>
<name>A0A2G9U2H7_TELCI</name>
<dbReference type="InterPro" id="IPR001506">
    <property type="entry name" value="Peptidase_M12A"/>
</dbReference>
<evidence type="ECO:0000313" key="3">
    <source>
        <dbReference type="EMBL" id="PIO64471.1"/>
    </source>
</evidence>
<dbReference type="Pfam" id="PF01400">
    <property type="entry name" value="Astacin"/>
    <property type="match status" value="1"/>
</dbReference>
<dbReference type="EMBL" id="KZ349876">
    <property type="protein sequence ID" value="PIO64471.1"/>
    <property type="molecule type" value="Genomic_DNA"/>
</dbReference>
<dbReference type="OrthoDB" id="5873044at2759"/>
<organism evidence="3 4">
    <name type="scientific">Teladorsagia circumcincta</name>
    <name type="common">Brown stomach worm</name>
    <name type="synonym">Ostertagia circumcincta</name>
    <dbReference type="NCBI Taxonomy" id="45464"/>
    <lineage>
        <taxon>Eukaryota</taxon>
        <taxon>Metazoa</taxon>
        <taxon>Ecdysozoa</taxon>
        <taxon>Nematoda</taxon>
        <taxon>Chromadorea</taxon>
        <taxon>Rhabditida</taxon>
        <taxon>Rhabditina</taxon>
        <taxon>Rhabditomorpha</taxon>
        <taxon>Strongyloidea</taxon>
        <taxon>Trichostrongylidae</taxon>
        <taxon>Teladorsagia</taxon>
    </lineage>
</organism>
<evidence type="ECO:0000256" key="1">
    <source>
        <dbReference type="PROSITE-ProRule" id="PRU01211"/>
    </source>
</evidence>
<sequence length="79" mass="9266">MNWNAWPSVLWVEGVNYYFDSSIPDQTKRAFLDAAKQWESHTCINFTENPTGEVHSSVHLIESYLTLKRNLLKIYNSFI</sequence>
<proteinExistence type="predicted"/>
<dbReference type="PROSITE" id="PS51864">
    <property type="entry name" value="ASTACIN"/>
    <property type="match status" value="1"/>
</dbReference>
<evidence type="ECO:0000313" key="4">
    <source>
        <dbReference type="Proteomes" id="UP000230423"/>
    </source>
</evidence>
<keyword evidence="4" id="KW-1185">Reference proteome</keyword>
<accession>A0A2G9U2H7</accession>
<dbReference type="Proteomes" id="UP000230423">
    <property type="component" value="Unassembled WGS sequence"/>
</dbReference>
<comment type="caution">
    <text evidence="1">Lacks conserved residue(s) required for the propagation of feature annotation.</text>
</comment>
<dbReference type="GO" id="GO:0004222">
    <property type="term" value="F:metalloendopeptidase activity"/>
    <property type="evidence" value="ECO:0007669"/>
    <property type="project" value="InterPro"/>
</dbReference>
<dbReference type="SUPFAM" id="SSF55486">
    <property type="entry name" value="Metalloproteases ('zincins'), catalytic domain"/>
    <property type="match status" value="1"/>
</dbReference>
<feature type="domain" description="Peptidase M12A" evidence="2">
    <location>
        <begin position="1"/>
        <end position="79"/>
    </location>
</feature>
<protein>
    <recommendedName>
        <fullName evidence="2">Peptidase M12A domain-containing protein</fullName>
    </recommendedName>
</protein>
<gene>
    <name evidence="3" type="ORF">TELCIR_13902</name>
</gene>
<dbReference type="AlphaFoldDB" id="A0A2G9U2H7"/>